<sequence>MRRVSRTCTRCGVSRAPPCAAGASPLHSQAGGPCWRRTMCTCSRTRTPSPSPSRSLPKEGGSTGVASCIRTTP</sequence>
<evidence type="ECO:0000313" key="3">
    <source>
        <dbReference type="Proteomes" id="UP001152622"/>
    </source>
</evidence>
<reference evidence="2" key="1">
    <citation type="journal article" date="2023" name="Science">
        <title>Genome structures resolve the early diversification of teleost fishes.</title>
        <authorList>
            <person name="Parey E."/>
            <person name="Louis A."/>
            <person name="Montfort J."/>
            <person name="Bouchez O."/>
            <person name="Roques C."/>
            <person name="Iampietro C."/>
            <person name="Lluch J."/>
            <person name="Castinel A."/>
            <person name="Donnadieu C."/>
            <person name="Desvignes T."/>
            <person name="Floi Bucao C."/>
            <person name="Jouanno E."/>
            <person name="Wen M."/>
            <person name="Mejri S."/>
            <person name="Dirks R."/>
            <person name="Jansen H."/>
            <person name="Henkel C."/>
            <person name="Chen W.J."/>
            <person name="Zahm M."/>
            <person name="Cabau C."/>
            <person name="Klopp C."/>
            <person name="Thompson A.W."/>
            <person name="Robinson-Rechavi M."/>
            <person name="Braasch I."/>
            <person name="Lecointre G."/>
            <person name="Bobe J."/>
            <person name="Postlethwait J.H."/>
            <person name="Berthelot C."/>
            <person name="Roest Crollius H."/>
            <person name="Guiguen Y."/>
        </authorList>
    </citation>
    <scope>NUCLEOTIDE SEQUENCE</scope>
    <source>
        <strain evidence="2">WJC10195</strain>
    </source>
</reference>
<dbReference type="EMBL" id="JAINUF010000003">
    <property type="protein sequence ID" value="KAJ8369471.1"/>
    <property type="molecule type" value="Genomic_DNA"/>
</dbReference>
<evidence type="ECO:0000256" key="1">
    <source>
        <dbReference type="SAM" id="MobiDB-lite"/>
    </source>
</evidence>
<comment type="caution">
    <text evidence="2">The sequence shown here is derived from an EMBL/GenBank/DDBJ whole genome shotgun (WGS) entry which is preliminary data.</text>
</comment>
<organism evidence="2 3">
    <name type="scientific">Synaphobranchus kaupii</name>
    <name type="common">Kaup's arrowtooth eel</name>
    <dbReference type="NCBI Taxonomy" id="118154"/>
    <lineage>
        <taxon>Eukaryota</taxon>
        <taxon>Metazoa</taxon>
        <taxon>Chordata</taxon>
        <taxon>Craniata</taxon>
        <taxon>Vertebrata</taxon>
        <taxon>Euteleostomi</taxon>
        <taxon>Actinopterygii</taxon>
        <taxon>Neopterygii</taxon>
        <taxon>Teleostei</taxon>
        <taxon>Anguilliformes</taxon>
        <taxon>Synaphobranchidae</taxon>
        <taxon>Synaphobranchus</taxon>
    </lineage>
</organism>
<protein>
    <submittedName>
        <fullName evidence="2">Uncharacterized protein</fullName>
    </submittedName>
</protein>
<name>A0A9Q1FYC9_SYNKA</name>
<accession>A0A9Q1FYC9</accession>
<feature type="region of interest" description="Disordered" evidence="1">
    <location>
        <begin position="44"/>
        <end position="73"/>
    </location>
</feature>
<keyword evidence="3" id="KW-1185">Reference proteome</keyword>
<dbReference type="Proteomes" id="UP001152622">
    <property type="component" value="Chromosome 3"/>
</dbReference>
<proteinExistence type="predicted"/>
<dbReference type="AlphaFoldDB" id="A0A9Q1FYC9"/>
<evidence type="ECO:0000313" key="2">
    <source>
        <dbReference type="EMBL" id="KAJ8369471.1"/>
    </source>
</evidence>
<feature type="compositionally biased region" description="Low complexity" evidence="1">
    <location>
        <begin position="44"/>
        <end position="55"/>
    </location>
</feature>
<gene>
    <name evidence="2" type="ORF">SKAU_G00094990</name>
</gene>